<dbReference type="InterPro" id="IPR021444">
    <property type="entry name" value="DUF3094"/>
</dbReference>
<evidence type="ECO:0000313" key="3">
    <source>
        <dbReference type="EMBL" id="KAA1190656.1"/>
    </source>
</evidence>
<dbReference type="RefSeq" id="WP_149611811.1">
    <property type="nucleotide sequence ID" value="NZ_VTUX01000005.1"/>
</dbReference>
<dbReference type="EMBL" id="VTUX01000005">
    <property type="protein sequence ID" value="KAA1190656.1"/>
    <property type="molecule type" value="Genomic_DNA"/>
</dbReference>
<evidence type="ECO:0000256" key="2">
    <source>
        <dbReference type="SAM" id="Phobius"/>
    </source>
</evidence>
<keyword evidence="2" id="KW-0472">Membrane</keyword>
<proteinExistence type="predicted"/>
<dbReference type="Proteomes" id="UP000323708">
    <property type="component" value="Unassembled WGS sequence"/>
</dbReference>
<gene>
    <name evidence="3" type="ORF">F0M18_12670</name>
</gene>
<comment type="caution">
    <text evidence="3">The sequence shown here is derived from an EMBL/GenBank/DDBJ whole genome shotgun (WGS) entry which is preliminary data.</text>
</comment>
<evidence type="ECO:0000256" key="1">
    <source>
        <dbReference type="SAM" id="MobiDB-lite"/>
    </source>
</evidence>
<protein>
    <submittedName>
        <fullName evidence="3">DUF3094 family protein</fullName>
    </submittedName>
</protein>
<dbReference type="AlphaFoldDB" id="A0A5B0WUT2"/>
<evidence type="ECO:0000313" key="4">
    <source>
        <dbReference type="Proteomes" id="UP000323708"/>
    </source>
</evidence>
<keyword evidence="2" id="KW-0812">Transmembrane</keyword>
<feature type="transmembrane region" description="Helical" evidence="2">
    <location>
        <begin position="46"/>
        <end position="67"/>
    </location>
</feature>
<accession>A0A5B0WUT2</accession>
<reference evidence="3 4" key="1">
    <citation type="submission" date="2019-09" db="EMBL/GenBank/DDBJ databases">
        <authorList>
            <person name="Chen X.-Y."/>
        </authorList>
    </citation>
    <scope>NUCLEOTIDE SEQUENCE [LARGE SCALE GENOMIC DNA]</scope>
    <source>
        <strain evidence="3 4">NY5</strain>
    </source>
</reference>
<feature type="region of interest" description="Disordered" evidence="1">
    <location>
        <begin position="1"/>
        <end position="22"/>
    </location>
</feature>
<keyword evidence="2" id="KW-1133">Transmembrane helix</keyword>
<name>A0A5B0WUT2_9GAMM</name>
<sequence>MTEPAEQQDRSYQNSLRPEDQQKVDEFLTRGVNSVERKPFRPMRMVILLILTVTLLSIFSQFIARWAGVY</sequence>
<dbReference type="Pfam" id="PF11293">
    <property type="entry name" value="DUF3094"/>
    <property type="match status" value="1"/>
</dbReference>
<keyword evidence="4" id="KW-1185">Reference proteome</keyword>
<organism evidence="3 4">
    <name type="scientific">Pseudohalioglobus sediminis</name>
    <dbReference type="NCBI Taxonomy" id="2606449"/>
    <lineage>
        <taxon>Bacteria</taxon>
        <taxon>Pseudomonadati</taxon>
        <taxon>Pseudomonadota</taxon>
        <taxon>Gammaproteobacteria</taxon>
        <taxon>Cellvibrionales</taxon>
        <taxon>Halieaceae</taxon>
        <taxon>Pseudohalioglobus</taxon>
    </lineage>
</organism>